<evidence type="ECO:0000313" key="9">
    <source>
        <dbReference type="EMBL" id="NKF21277.1"/>
    </source>
</evidence>
<keyword evidence="10" id="KW-1185">Reference proteome</keyword>
<evidence type="ECO:0000259" key="7">
    <source>
        <dbReference type="Pfam" id="PF02687"/>
    </source>
</evidence>
<feature type="transmembrane region" description="Helical" evidence="6">
    <location>
        <begin position="274"/>
        <end position="295"/>
    </location>
</feature>
<dbReference type="InterPro" id="IPR051125">
    <property type="entry name" value="ABC-4/HrtB_transporter"/>
</dbReference>
<comment type="caution">
    <text evidence="9">The sequence shown here is derived from an EMBL/GenBank/DDBJ whole genome shotgun (WGS) entry which is preliminary data.</text>
</comment>
<comment type="subcellular location">
    <subcellularLocation>
        <location evidence="1">Cell membrane</location>
        <topology evidence="1">Multi-pass membrane protein</topology>
    </subcellularLocation>
</comment>
<dbReference type="InterPro" id="IPR003838">
    <property type="entry name" value="ABC3_permease_C"/>
</dbReference>
<evidence type="ECO:0000256" key="3">
    <source>
        <dbReference type="ARBA" id="ARBA00022692"/>
    </source>
</evidence>
<feature type="domain" description="ABC3 transporter permease C-terminal" evidence="7">
    <location>
        <begin position="275"/>
        <end position="393"/>
    </location>
</feature>
<keyword evidence="5 6" id="KW-0472">Membrane</keyword>
<keyword evidence="3 6" id="KW-0812">Transmembrane</keyword>
<feature type="domain" description="MacB-like periplasmic core" evidence="8">
    <location>
        <begin position="20"/>
        <end position="198"/>
    </location>
</feature>
<feature type="transmembrane region" description="Helical" evidence="6">
    <location>
        <begin position="360"/>
        <end position="383"/>
    </location>
</feature>
<sequence length="400" mass="42465">MNLWTLAVADLRRYRLSNSLHLLLMALGVALITALLLLASQIAGRFARDAAGVDLVVGAKGSPLQLILSTVYHLDIPTGNIPLDEARRWAANPMVASATPISLGDNARGYRIVGTTPAMLERYGARFASGRIWQAPMEAVVGADVARDGFRQDARFAGSHGLTAGGHVHADHPYRVVGVLAPTHTVLDRLILTSLDSVWAIHADHDDHDDDAPDDGYHADQEITALLLRYRSPIAAISLPRMINMQSKLQAASPAFETARLMQLLGLGFTTLKALAGVLLLTAALSIFIALYTALEPRRYELAVLRSLGLSRGRLVVLLWLQALVLSGAGTLLGVLLGHFAIALLGALSPQASGIRLSGTIAVAPELGLLALPLLVGTLAAALPAWRAYRSDPATTLADG</sequence>
<dbReference type="GO" id="GO:0005886">
    <property type="term" value="C:plasma membrane"/>
    <property type="evidence" value="ECO:0007669"/>
    <property type="project" value="UniProtKB-SubCell"/>
</dbReference>
<reference evidence="9" key="1">
    <citation type="submission" date="2020-03" db="EMBL/GenBank/DDBJ databases">
        <title>Solimonas marina sp. nov., isolated from deep seawater of the Pacific Ocean.</title>
        <authorList>
            <person name="Liu X."/>
            <person name="Lai Q."/>
            <person name="Sun F."/>
            <person name="Gai Y."/>
            <person name="Li G."/>
            <person name="Shao Z."/>
        </authorList>
    </citation>
    <scope>NUCLEOTIDE SEQUENCE</scope>
    <source>
        <strain evidence="9">C16B3</strain>
    </source>
</reference>
<proteinExistence type="predicted"/>
<evidence type="ECO:0000259" key="8">
    <source>
        <dbReference type="Pfam" id="PF12704"/>
    </source>
</evidence>
<feature type="transmembrane region" description="Helical" evidence="6">
    <location>
        <begin position="315"/>
        <end position="348"/>
    </location>
</feature>
<keyword evidence="2" id="KW-1003">Cell membrane</keyword>
<organism evidence="9 10">
    <name type="scientific">Solimonas marina</name>
    <dbReference type="NCBI Taxonomy" id="2714601"/>
    <lineage>
        <taxon>Bacteria</taxon>
        <taxon>Pseudomonadati</taxon>
        <taxon>Pseudomonadota</taxon>
        <taxon>Gammaproteobacteria</taxon>
        <taxon>Nevskiales</taxon>
        <taxon>Nevskiaceae</taxon>
        <taxon>Solimonas</taxon>
    </lineage>
</organism>
<dbReference type="Proteomes" id="UP000653472">
    <property type="component" value="Unassembled WGS sequence"/>
</dbReference>
<dbReference type="InterPro" id="IPR025857">
    <property type="entry name" value="MacB_PCD"/>
</dbReference>
<dbReference type="Pfam" id="PF02687">
    <property type="entry name" value="FtsX"/>
    <property type="match status" value="1"/>
</dbReference>
<dbReference type="AlphaFoldDB" id="A0A970B3I3"/>
<evidence type="ECO:0000256" key="4">
    <source>
        <dbReference type="ARBA" id="ARBA00022989"/>
    </source>
</evidence>
<dbReference type="PANTHER" id="PTHR43738:SF2">
    <property type="entry name" value="ABC TRANSPORTER PERMEASE"/>
    <property type="match status" value="1"/>
</dbReference>
<evidence type="ECO:0000313" key="10">
    <source>
        <dbReference type="Proteomes" id="UP000653472"/>
    </source>
</evidence>
<evidence type="ECO:0000256" key="1">
    <source>
        <dbReference type="ARBA" id="ARBA00004651"/>
    </source>
</evidence>
<dbReference type="PANTHER" id="PTHR43738">
    <property type="entry name" value="ABC TRANSPORTER, MEMBRANE PROTEIN"/>
    <property type="match status" value="1"/>
</dbReference>
<feature type="transmembrane region" description="Helical" evidence="6">
    <location>
        <begin position="20"/>
        <end position="39"/>
    </location>
</feature>
<evidence type="ECO:0000256" key="6">
    <source>
        <dbReference type="SAM" id="Phobius"/>
    </source>
</evidence>
<keyword evidence="4 6" id="KW-1133">Transmembrane helix</keyword>
<evidence type="ECO:0000256" key="5">
    <source>
        <dbReference type="ARBA" id="ARBA00023136"/>
    </source>
</evidence>
<evidence type="ECO:0000256" key="2">
    <source>
        <dbReference type="ARBA" id="ARBA00022475"/>
    </source>
</evidence>
<protein>
    <submittedName>
        <fullName evidence="9">ABC transporter permease</fullName>
    </submittedName>
</protein>
<accession>A0A970B3I3</accession>
<dbReference type="Pfam" id="PF12704">
    <property type="entry name" value="MacB_PCD"/>
    <property type="match status" value="1"/>
</dbReference>
<name>A0A970B3I3_9GAMM</name>
<gene>
    <name evidence="9" type="ORF">G7Y82_03030</name>
</gene>
<dbReference type="EMBL" id="JAAVXB010000001">
    <property type="protein sequence ID" value="NKF21277.1"/>
    <property type="molecule type" value="Genomic_DNA"/>
</dbReference>
<dbReference type="RefSeq" id="WP_168146506.1">
    <property type="nucleotide sequence ID" value="NZ_JAAVXB010000001.1"/>
</dbReference>